<feature type="non-terminal residue" evidence="1">
    <location>
        <position position="104"/>
    </location>
</feature>
<organism evidence="1 2">
    <name type="scientific">Schistosoma japonicum</name>
    <name type="common">Blood fluke</name>
    <dbReference type="NCBI Taxonomy" id="6182"/>
    <lineage>
        <taxon>Eukaryota</taxon>
        <taxon>Metazoa</taxon>
        <taxon>Spiralia</taxon>
        <taxon>Lophotrochozoa</taxon>
        <taxon>Platyhelminthes</taxon>
        <taxon>Trematoda</taxon>
        <taxon>Digenea</taxon>
        <taxon>Strigeidida</taxon>
        <taxon>Schistosomatoidea</taxon>
        <taxon>Schistosomatidae</taxon>
        <taxon>Schistosoma</taxon>
    </lineage>
</organism>
<comment type="caution">
    <text evidence="1">The sequence shown here is derived from an EMBL/GenBank/DDBJ whole genome shotgun (WGS) entry which is preliminary data.</text>
</comment>
<sequence length="104" mass="11912">FLVGCVVKVNKLKKLNEFRLKTLVYGGSQSGNYIIQTYFNYDTFHLFNLIVNSIETISYLFTGLHIRFHSFECGTVTDEELIYNKSIPVPNPLISTLLTLIPSF</sequence>
<dbReference type="Proteomes" id="UP000311919">
    <property type="component" value="Unassembled WGS sequence"/>
</dbReference>
<accession>A0A4Z2DVW4</accession>
<keyword evidence="2" id="KW-1185">Reference proteome</keyword>
<reference evidence="1 2" key="1">
    <citation type="submission" date="2019-03" db="EMBL/GenBank/DDBJ databases">
        <title>An improved genome assembly of the fluke Schistosoma japonicum.</title>
        <authorList>
            <person name="Hu W."/>
            <person name="Luo F."/>
            <person name="Yin M."/>
            <person name="Mo X."/>
            <person name="Sun C."/>
            <person name="Wu Q."/>
            <person name="Zhu B."/>
            <person name="Xiang M."/>
            <person name="Wang J."/>
            <person name="Wang Y."/>
            <person name="Zhang T."/>
            <person name="Xu B."/>
            <person name="Zheng H."/>
            <person name="Feng Z."/>
        </authorList>
    </citation>
    <scope>NUCLEOTIDE SEQUENCE [LARGE SCALE GENOMIC DNA]</scope>
    <source>
        <strain evidence="1">HuSjv2</strain>
        <tissue evidence="1">Worms</tissue>
    </source>
</reference>
<gene>
    <name evidence="1" type="ORF">EWB00_003659</name>
</gene>
<protein>
    <submittedName>
        <fullName evidence="1">Egg protein</fullName>
    </submittedName>
</protein>
<dbReference type="AlphaFoldDB" id="A0A4Z2DVW4"/>
<evidence type="ECO:0000313" key="2">
    <source>
        <dbReference type="Proteomes" id="UP000311919"/>
    </source>
</evidence>
<proteinExistence type="predicted"/>
<evidence type="ECO:0000313" key="1">
    <source>
        <dbReference type="EMBL" id="TNN20617.1"/>
    </source>
</evidence>
<dbReference type="EMBL" id="SKCS01000022">
    <property type="protein sequence ID" value="TNN20617.1"/>
    <property type="molecule type" value="Genomic_DNA"/>
</dbReference>
<feature type="non-terminal residue" evidence="1">
    <location>
        <position position="1"/>
    </location>
</feature>
<name>A0A4Z2DVW4_SCHJA</name>